<dbReference type="GO" id="GO:0051536">
    <property type="term" value="F:iron-sulfur cluster binding"/>
    <property type="evidence" value="ECO:0007669"/>
    <property type="project" value="UniProtKB-KW"/>
</dbReference>
<gene>
    <name evidence="11" type="ORF">HHI36_003797</name>
</gene>
<evidence type="ECO:0000256" key="6">
    <source>
        <dbReference type="ARBA" id="ARBA00023004"/>
    </source>
</evidence>
<dbReference type="Proteomes" id="UP001516400">
    <property type="component" value="Unassembled WGS sequence"/>
</dbReference>
<comment type="subcellular location">
    <subcellularLocation>
        <location evidence="2">Mitochondrion</location>
    </subcellularLocation>
</comment>
<dbReference type="GO" id="GO:0016829">
    <property type="term" value="F:lyase activity"/>
    <property type="evidence" value="ECO:0007669"/>
    <property type="project" value="UniProtKB-KW"/>
</dbReference>
<evidence type="ECO:0000256" key="9">
    <source>
        <dbReference type="ARBA" id="ARBA00023239"/>
    </source>
</evidence>
<dbReference type="InterPro" id="IPR015931">
    <property type="entry name" value="Acnase/IPM_dHydase_lsu_aba_1/3"/>
</dbReference>
<dbReference type="InterPro" id="IPR015928">
    <property type="entry name" value="Aconitase/3IPM_dehydase_swvl"/>
</dbReference>
<keyword evidence="4" id="KW-0479">Metal-binding</keyword>
<dbReference type="AlphaFoldDB" id="A0ABD2NPB3"/>
<evidence type="ECO:0000256" key="7">
    <source>
        <dbReference type="ARBA" id="ARBA00023014"/>
    </source>
</evidence>
<dbReference type="PANTHER" id="PTHR43160:SF3">
    <property type="entry name" value="ACONITATE HYDRATASE, MITOCHONDRIAL"/>
    <property type="match status" value="1"/>
</dbReference>
<dbReference type="InterPro" id="IPR015932">
    <property type="entry name" value="Aconitase_dom2"/>
</dbReference>
<dbReference type="Gene3D" id="3.40.1060.10">
    <property type="entry name" value="Aconitase, Domain 2"/>
    <property type="match status" value="1"/>
</dbReference>
<dbReference type="SUPFAM" id="SSF52016">
    <property type="entry name" value="LeuD/IlvD-like"/>
    <property type="match status" value="1"/>
</dbReference>
<dbReference type="PROSITE" id="PS00450">
    <property type="entry name" value="ACONITASE_1"/>
    <property type="match status" value="1"/>
</dbReference>
<reference evidence="11 12" key="1">
    <citation type="journal article" date="2021" name="BMC Biol.">
        <title>Horizontally acquired antibacterial genes associated with adaptive radiation of ladybird beetles.</title>
        <authorList>
            <person name="Li H.S."/>
            <person name="Tang X.F."/>
            <person name="Huang Y.H."/>
            <person name="Xu Z.Y."/>
            <person name="Chen M.L."/>
            <person name="Du X.Y."/>
            <person name="Qiu B.Y."/>
            <person name="Chen P.T."/>
            <person name="Zhang W."/>
            <person name="Slipinski A."/>
            <person name="Escalona H.E."/>
            <person name="Waterhouse R.M."/>
            <person name="Zwick A."/>
            <person name="Pang H."/>
        </authorList>
    </citation>
    <scope>NUCLEOTIDE SEQUENCE [LARGE SCALE GENOMIC DNA]</scope>
    <source>
        <strain evidence="11">SYSU2018</strain>
    </source>
</reference>
<dbReference type="InterPro" id="IPR036008">
    <property type="entry name" value="Aconitase_4Fe-4S_dom"/>
</dbReference>
<dbReference type="GO" id="GO:0046872">
    <property type="term" value="F:metal ion binding"/>
    <property type="evidence" value="ECO:0007669"/>
    <property type="project" value="UniProtKB-KW"/>
</dbReference>
<dbReference type="EMBL" id="JABFTP020000144">
    <property type="protein sequence ID" value="KAL3280563.1"/>
    <property type="molecule type" value="Genomic_DNA"/>
</dbReference>
<dbReference type="InterPro" id="IPR018136">
    <property type="entry name" value="Aconitase_4Fe-4S_BS"/>
</dbReference>
<dbReference type="InterPro" id="IPR050926">
    <property type="entry name" value="Aconitase/IPM_isomerase"/>
</dbReference>
<dbReference type="FunFam" id="3.40.1060.10:FF:000001">
    <property type="entry name" value="Aconitate hydratase, mitochondrial"/>
    <property type="match status" value="1"/>
</dbReference>
<accession>A0ABD2NPB3</accession>
<keyword evidence="6" id="KW-0408">Iron</keyword>
<comment type="similarity">
    <text evidence="3">Belongs to the aconitase/IPM isomerase family.</text>
</comment>
<proteinExistence type="inferred from homology"/>
<organism evidence="11 12">
    <name type="scientific">Cryptolaemus montrouzieri</name>
    <dbReference type="NCBI Taxonomy" id="559131"/>
    <lineage>
        <taxon>Eukaryota</taxon>
        <taxon>Metazoa</taxon>
        <taxon>Ecdysozoa</taxon>
        <taxon>Arthropoda</taxon>
        <taxon>Hexapoda</taxon>
        <taxon>Insecta</taxon>
        <taxon>Pterygota</taxon>
        <taxon>Neoptera</taxon>
        <taxon>Endopterygota</taxon>
        <taxon>Coleoptera</taxon>
        <taxon>Polyphaga</taxon>
        <taxon>Cucujiformia</taxon>
        <taxon>Coccinelloidea</taxon>
        <taxon>Coccinellidae</taxon>
        <taxon>Scymninae</taxon>
        <taxon>Scymnini</taxon>
        <taxon>Cryptolaemus</taxon>
    </lineage>
</organism>
<dbReference type="Gene3D" id="3.20.19.10">
    <property type="entry name" value="Aconitase, domain 4"/>
    <property type="match status" value="1"/>
</dbReference>
<dbReference type="PANTHER" id="PTHR43160">
    <property type="entry name" value="ACONITATE HYDRATASE B"/>
    <property type="match status" value="1"/>
</dbReference>
<dbReference type="InterPro" id="IPR006248">
    <property type="entry name" value="Aconitase_mito-like"/>
</dbReference>
<evidence type="ECO:0000313" key="12">
    <source>
        <dbReference type="Proteomes" id="UP001516400"/>
    </source>
</evidence>
<dbReference type="NCBIfam" id="TIGR01340">
    <property type="entry name" value="aconitase_mito"/>
    <property type="match status" value="1"/>
</dbReference>
<dbReference type="Pfam" id="PF00330">
    <property type="entry name" value="Aconitase"/>
    <property type="match status" value="1"/>
</dbReference>
<dbReference type="Gene3D" id="3.30.499.10">
    <property type="entry name" value="Aconitase, domain 3"/>
    <property type="match status" value="2"/>
</dbReference>
<keyword evidence="9" id="KW-0456">Lyase</keyword>
<dbReference type="GO" id="GO:0005739">
    <property type="term" value="C:mitochondrion"/>
    <property type="evidence" value="ECO:0007669"/>
    <property type="project" value="UniProtKB-SubCell"/>
</dbReference>
<dbReference type="PROSITE" id="PS01244">
    <property type="entry name" value="ACONITASE_2"/>
    <property type="match status" value="1"/>
</dbReference>
<evidence type="ECO:0000256" key="8">
    <source>
        <dbReference type="ARBA" id="ARBA00023128"/>
    </source>
</evidence>
<dbReference type="SUPFAM" id="SSF53732">
    <property type="entry name" value="Aconitase iron-sulfur domain"/>
    <property type="match status" value="1"/>
</dbReference>
<dbReference type="InterPro" id="IPR001030">
    <property type="entry name" value="Acoase/IPM_deHydtase_lsu_aba"/>
</dbReference>
<comment type="cofactor">
    <cofactor evidence="1">
        <name>[4Fe-4S] cluster</name>
        <dbReference type="ChEBI" id="CHEBI:49883"/>
    </cofactor>
</comment>
<evidence type="ECO:0000256" key="1">
    <source>
        <dbReference type="ARBA" id="ARBA00001966"/>
    </source>
</evidence>
<dbReference type="NCBIfam" id="NF005558">
    <property type="entry name" value="PRK07229.1"/>
    <property type="match status" value="1"/>
</dbReference>
<evidence type="ECO:0000256" key="2">
    <source>
        <dbReference type="ARBA" id="ARBA00004173"/>
    </source>
</evidence>
<evidence type="ECO:0000256" key="5">
    <source>
        <dbReference type="ARBA" id="ARBA00022946"/>
    </source>
</evidence>
<keyword evidence="5" id="KW-0809">Transit peptide</keyword>
<keyword evidence="8" id="KW-0496">Mitochondrion</keyword>
<keyword evidence="7" id="KW-0411">Iron-sulfur</keyword>
<name>A0ABD2NPB3_9CUCU</name>
<protein>
    <recommendedName>
        <fullName evidence="10">Aconitase/3-isopropylmalate dehydratase large subunit alpha/beta/alpha domain-containing protein</fullName>
    </recommendedName>
</protein>
<evidence type="ECO:0000259" key="10">
    <source>
        <dbReference type="Pfam" id="PF00330"/>
    </source>
</evidence>
<feature type="domain" description="Aconitase/3-isopropylmalate dehydratase large subunit alpha/beta/alpha" evidence="10">
    <location>
        <begin position="55"/>
        <end position="492"/>
    </location>
</feature>
<evidence type="ECO:0000256" key="4">
    <source>
        <dbReference type="ARBA" id="ARBA00022723"/>
    </source>
</evidence>
<evidence type="ECO:0000313" key="11">
    <source>
        <dbReference type="EMBL" id="KAL3280563.1"/>
    </source>
</evidence>
<sequence>MMLFKNISKQIQILRKYSISIPMSKFDKNPLPYEILQEKLNIVRQRLQHPLTLTEKILYSHLDSPKDEKLVRGKSYLRLRPDRIAMQDATAQMAVLQFISSGLTKVAVPTTIHCDHLIQAQKNANADLKRSLGLNKEVFDFLGSAAQKYGIGFWKPGSGIIHQIFLENYAFPGLLMIGTDSHTPNGGGLGGLCIGIGGADAVDVMANIPWELKNPKVFGVKLKGKTSGWTCSKDIILKIAGVLTVKGGTGAVLEYFGPGTDEISCTGMGTICNMGAEIGATTSIFPYNDKMKEYLLATGRKDIAATADKYKNELLTADKNCEYNKIIEINLDELEPYVNGPYTPDRVNELSKLGSNAKQHRWPMNISNALIGSCTNSSYEDMSRCASLVKQAMSHGVKAKVPFYITPGSDKVRATMERDGLIKVFTDFGGTVLANACGPCIGQWDRHDIKKGEKNTIICSYNRNFSGRNDLNPGTHSFLASPEIVTAMSMAGTLDFDPTTQELTGKDNEKFRLTPPSGDQMPKKGFEAGSSDIYVDPPKDGSSIELKIDPSSKRLQKLEPFPKWDGKDLLDMMILIKIKGKCTTDHISAAGPWLAYRDI</sequence>
<evidence type="ECO:0000256" key="3">
    <source>
        <dbReference type="ARBA" id="ARBA00007185"/>
    </source>
</evidence>
<dbReference type="FunFam" id="3.30.499.10:FF:000003">
    <property type="entry name" value="Aconitate hydratase, mitochondrial"/>
    <property type="match status" value="1"/>
</dbReference>
<comment type="caution">
    <text evidence="11">The sequence shown here is derived from an EMBL/GenBank/DDBJ whole genome shotgun (WGS) entry which is preliminary data.</text>
</comment>
<keyword evidence="12" id="KW-1185">Reference proteome</keyword>
<dbReference type="PRINTS" id="PR00415">
    <property type="entry name" value="ACONITASE"/>
</dbReference>
<dbReference type="FunFam" id="3.30.499.10:FF:000004">
    <property type="entry name" value="Aconitate hydratase, mitochondrial"/>
    <property type="match status" value="1"/>
</dbReference>